<proteinExistence type="predicted"/>
<dbReference type="PANTHER" id="PTHR35810:SF1">
    <property type="entry name" value="CYTOPLASMIC PROTEIN"/>
    <property type="match status" value="1"/>
</dbReference>
<protein>
    <recommendedName>
        <fullName evidence="3">DNA-binding protein in cluster with Type I restriction-modification system</fullName>
    </recommendedName>
</protein>
<accession>A0A060REA3</accession>
<dbReference type="STRING" id="1433126.BN938_2454"/>
<name>A0A060REA3_9BACT</name>
<reference evidence="1 2" key="1">
    <citation type="journal article" date="2015" name="Genome Announc.">
        <title>Complete Genome Sequence of the Novel Leech Symbiont Mucinivorans hirudinis M3T.</title>
        <authorList>
            <person name="Nelson M.C."/>
            <person name="Bomar L."/>
            <person name="Graf J."/>
        </authorList>
    </citation>
    <scope>NUCLEOTIDE SEQUENCE [LARGE SCALE GENOMIC DNA]</scope>
    <source>
        <strain evidence="2">M3</strain>
    </source>
</reference>
<dbReference type="PANTHER" id="PTHR35810">
    <property type="entry name" value="CYTOPLASMIC PROTEIN-RELATED"/>
    <property type="match status" value="1"/>
</dbReference>
<dbReference type="KEGG" id="rbc:BN938_2454"/>
<evidence type="ECO:0000313" key="2">
    <source>
        <dbReference type="Proteomes" id="UP000027616"/>
    </source>
</evidence>
<dbReference type="EMBL" id="HG934468">
    <property type="protein sequence ID" value="CDN32524.1"/>
    <property type="molecule type" value="Genomic_DNA"/>
</dbReference>
<sequence>MERGKISIEHSTSGSFKVMIETAGGTVWLTKNEIARLFDVFVPAVSANLRVIFKNKELFETEVTRYHNEVMYYNLDVVISLAFRMKGGFCRAFREWLREQAKRPIVESRQQPIIIQLGKNTFLS</sequence>
<keyword evidence="2" id="KW-1185">Reference proteome</keyword>
<dbReference type="HOGENOM" id="CLU_048266_3_1_10"/>
<organism evidence="1 2">
    <name type="scientific">Mucinivorans hirudinis</name>
    <dbReference type="NCBI Taxonomy" id="1433126"/>
    <lineage>
        <taxon>Bacteria</taxon>
        <taxon>Pseudomonadati</taxon>
        <taxon>Bacteroidota</taxon>
        <taxon>Bacteroidia</taxon>
        <taxon>Bacteroidales</taxon>
        <taxon>Rikenellaceae</taxon>
        <taxon>Mucinivorans</taxon>
    </lineage>
</organism>
<evidence type="ECO:0000313" key="1">
    <source>
        <dbReference type="EMBL" id="CDN32524.1"/>
    </source>
</evidence>
<dbReference type="Proteomes" id="UP000027616">
    <property type="component" value="Chromosome I"/>
</dbReference>
<gene>
    <name evidence="1" type="ORF">BN938_2454</name>
</gene>
<dbReference type="AlphaFoldDB" id="A0A060REA3"/>
<evidence type="ECO:0008006" key="3">
    <source>
        <dbReference type="Google" id="ProtNLM"/>
    </source>
</evidence>
<dbReference type="eggNOG" id="COG3943">
    <property type="taxonomic scope" value="Bacteria"/>
</dbReference>